<protein>
    <submittedName>
        <fullName evidence="1">Uncharacterized protein</fullName>
    </submittedName>
</protein>
<sequence length="89" mass="10117">MDYRASITSTRNARHLVIERVDVLGATEHRVARIRLTGGPNQRGTWDEVTKYLSDRGFTAKRWSILRSAGEVRSMLTVVEPEPEPEPEP</sequence>
<proteinExistence type="predicted"/>
<reference evidence="2" key="1">
    <citation type="submission" date="2016-10" db="EMBL/GenBank/DDBJ databases">
        <authorList>
            <person name="Varghese N."/>
            <person name="Submissions S."/>
        </authorList>
    </citation>
    <scope>NUCLEOTIDE SEQUENCE [LARGE SCALE GENOMIC DNA]</scope>
    <source>
        <strain evidence="2">DSM 45004</strain>
    </source>
</reference>
<dbReference type="AlphaFoldDB" id="A0A1I2CT42"/>
<organism evidence="1 2">
    <name type="scientific">Actinopolyspora alba</name>
    <dbReference type="NCBI Taxonomy" id="673379"/>
    <lineage>
        <taxon>Bacteria</taxon>
        <taxon>Bacillati</taxon>
        <taxon>Actinomycetota</taxon>
        <taxon>Actinomycetes</taxon>
        <taxon>Actinopolysporales</taxon>
        <taxon>Actinopolysporaceae</taxon>
        <taxon>Actinopolyspora</taxon>
        <taxon>Actinopolyspora alba group</taxon>
    </lineage>
</organism>
<dbReference type="RefSeq" id="WP_139219663.1">
    <property type="nucleotide sequence ID" value="NZ_FOMZ01000041.1"/>
</dbReference>
<dbReference type="Proteomes" id="UP000198716">
    <property type="component" value="Unassembled WGS sequence"/>
</dbReference>
<gene>
    <name evidence="1" type="ORF">SAMN04487819_1411</name>
</gene>
<evidence type="ECO:0000313" key="2">
    <source>
        <dbReference type="Proteomes" id="UP000198716"/>
    </source>
</evidence>
<feature type="non-terminal residue" evidence="1">
    <location>
        <position position="89"/>
    </location>
</feature>
<name>A0A1I2CT42_9ACTN</name>
<keyword evidence="2" id="KW-1185">Reference proteome</keyword>
<evidence type="ECO:0000313" key="1">
    <source>
        <dbReference type="EMBL" id="SFE71428.1"/>
    </source>
</evidence>
<accession>A0A1I2CT42</accession>
<dbReference type="EMBL" id="FOMZ01000041">
    <property type="protein sequence ID" value="SFE71428.1"/>
    <property type="molecule type" value="Genomic_DNA"/>
</dbReference>